<reference evidence="4 5" key="1">
    <citation type="submission" date="2024-01" db="EMBL/GenBank/DDBJ databases">
        <title>The genome of the rayed Mediterranean limpet Patella caerulea (Linnaeus, 1758).</title>
        <authorList>
            <person name="Anh-Thu Weber A."/>
            <person name="Halstead-Nussloch G."/>
        </authorList>
    </citation>
    <scope>NUCLEOTIDE SEQUENCE [LARGE SCALE GENOMIC DNA]</scope>
    <source>
        <strain evidence="4">AATW-2023a</strain>
        <tissue evidence="4">Whole specimen</tissue>
    </source>
</reference>
<dbReference type="SUPFAM" id="SSF48403">
    <property type="entry name" value="Ankyrin repeat"/>
    <property type="match status" value="1"/>
</dbReference>
<keyword evidence="2" id="KW-0040">ANK repeat</keyword>
<feature type="compositionally biased region" description="Polar residues" evidence="3">
    <location>
        <begin position="28"/>
        <end position="51"/>
    </location>
</feature>
<dbReference type="SMART" id="SM00248">
    <property type="entry name" value="ANK"/>
    <property type="match status" value="4"/>
</dbReference>
<evidence type="ECO:0000256" key="1">
    <source>
        <dbReference type="ARBA" id="ARBA00022737"/>
    </source>
</evidence>
<dbReference type="PANTHER" id="PTHR24198:SF165">
    <property type="entry name" value="ANKYRIN REPEAT-CONTAINING PROTEIN-RELATED"/>
    <property type="match status" value="1"/>
</dbReference>
<evidence type="ECO:0000313" key="5">
    <source>
        <dbReference type="Proteomes" id="UP001347796"/>
    </source>
</evidence>
<dbReference type="AlphaFoldDB" id="A0AAN8PWV8"/>
<sequence length="284" mass="31778">MYLNAYISDNTTLLTLGHHSPNLETCLQSSQHQDLESGQPSTSSSLDSSHINQRKDDTKPVKTSPVYDDDKVIRPVDKYTLFKVCEHGTLDKLKSFLSDKTIDINSTGILDRTAMYDCIISGIQSIAKLNFLITSGAKLDVKDMFGDSLLHVACENGCVKTVEWLLNKGRVDIESMNYYNKTPILVAIRSDKAHVEKMKVLANRGANLGVKARYGDSLLLSCEYGCVETVEWLLNKGRVDIESMNNDDITPIFKAIRSYKQPVAKMKVLANFGVKARDYIDRTQ</sequence>
<dbReference type="InterPro" id="IPR036770">
    <property type="entry name" value="Ankyrin_rpt-contain_sf"/>
</dbReference>
<dbReference type="Gene3D" id="1.25.40.20">
    <property type="entry name" value="Ankyrin repeat-containing domain"/>
    <property type="match status" value="1"/>
</dbReference>
<evidence type="ECO:0000256" key="2">
    <source>
        <dbReference type="ARBA" id="ARBA00023043"/>
    </source>
</evidence>
<dbReference type="InterPro" id="IPR002110">
    <property type="entry name" value="Ankyrin_rpt"/>
</dbReference>
<evidence type="ECO:0000313" key="4">
    <source>
        <dbReference type="EMBL" id="KAK6186673.1"/>
    </source>
</evidence>
<dbReference type="Proteomes" id="UP001347796">
    <property type="component" value="Unassembled WGS sequence"/>
</dbReference>
<dbReference type="Pfam" id="PF12796">
    <property type="entry name" value="Ank_2"/>
    <property type="match status" value="1"/>
</dbReference>
<accession>A0AAN8PWV8</accession>
<comment type="caution">
    <text evidence="4">The sequence shown here is derived from an EMBL/GenBank/DDBJ whole genome shotgun (WGS) entry which is preliminary data.</text>
</comment>
<gene>
    <name evidence="4" type="ORF">SNE40_005959</name>
</gene>
<keyword evidence="1" id="KW-0677">Repeat</keyword>
<evidence type="ECO:0000256" key="3">
    <source>
        <dbReference type="SAM" id="MobiDB-lite"/>
    </source>
</evidence>
<name>A0AAN8PWV8_PATCE</name>
<proteinExistence type="predicted"/>
<feature type="region of interest" description="Disordered" evidence="3">
    <location>
        <begin position="28"/>
        <end position="64"/>
    </location>
</feature>
<dbReference type="EMBL" id="JAZGQO010000005">
    <property type="protein sequence ID" value="KAK6186673.1"/>
    <property type="molecule type" value="Genomic_DNA"/>
</dbReference>
<protein>
    <submittedName>
        <fullName evidence="4">Uncharacterized protein</fullName>
    </submittedName>
</protein>
<organism evidence="4 5">
    <name type="scientific">Patella caerulea</name>
    <name type="common">Rayed Mediterranean limpet</name>
    <dbReference type="NCBI Taxonomy" id="87958"/>
    <lineage>
        <taxon>Eukaryota</taxon>
        <taxon>Metazoa</taxon>
        <taxon>Spiralia</taxon>
        <taxon>Lophotrochozoa</taxon>
        <taxon>Mollusca</taxon>
        <taxon>Gastropoda</taxon>
        <taxon>Patellogastropoda</taxon>
        <taxon>Patelloidea</taxon>
        <taxon>Patellidae</taxon>
        <taxon>Patella</taxon>
    </lineage>
</organism>
<keyword evidence="5" id="KW-1185">Reference proteome</keyword>
<dbReference type="PANTHER" id="PTHR24198">
    <property type="entry name" value="ANKYRIN REPEAT AND PROTEIN KINASE DOMAIN-CONTAINING PROTEIN"/>
    <property type="match status" value="1"/>
</dbReference>